<evidence type="ECO:0000313" key="1">
    <source>
        <dbReference type="EMBL" id="PKU78816.1"/>
    </source>
</evidence>
<sequence length="189" mass="21099">MGGKLIFTFDRELSSTVNNQGRTVIFGLGFDTLKFYMDGHEIVKLDASKNPTPELELIVGVTSVVPVESETQKLPEPVVETHTEVKSIFEKGSSSGFNFFTKNQKKNYLRRLRKKISKAKRVVPFKTLAQVEPEAAEELSIPASSPLLKGSRFYPLASTQGEERAARIAHSPPCLVDYSTKKTPKEKHM</sequence>
<dbReference type="AlphaFoldDB" id="A0A2I0WT33"/>
<name>A0A2I0WT33_9ASPA</name>
<dbReference type="EMBL" id="KZ502442">
    <property type="protein sequence ID" value="PKU78816.1"/>
    <property type="molecule type" value="Genomic_DNA"/>
</dbReference>
<proteinExistence type="predicted"/>
<dbReference type="Proteomes" id="UP000233837">
    <property type="component" value="Unassembled WGS sequence"/>
</dbReference>
<keyword evidence="2" id="KW-1185">Reference proteome</keyword>
<reference evidence="1 2" key="2">
    <citation type="journal article" date="2017" name="Nature">
        <title>The Apostasia genome and the evolution of orchids.</title>
        <authorList>
            <person name="Zhang G.Q."/>
            <person name="Liu K.W."/>
            <person name="Li Z."/>
            <person name="Lohaus R."/>
            <person name="Hsiao Y.Y."/>
            <person name="Niu S.C."/>
            <person name="Wang J.Y."/>
            <person name="Lin Y.C."/>
            <person name="Xu Q."/>
            <person name="Chen L.J."/>
            <person name="Yoshida K."/>
            <person name="Fujiwara S."/>
            <person name="Wang Z.W."/>
            <person name="Zhang Y.Q."/>
            <person name="Mitsuda N."/>
            <person name="Wang M."/>
            <person name="Liu G.H."/>
            <person name="Pecoraro L."/>
            <person name="Huang H.X."/>
            <person name="Xiao X.J."/>
            <person name="Lin M."/>
            <person name="Wu X.Y."/>
            <person name="Wu W.L."/>
            <person name="Chen Y.Y."/>
            <person name="Chang S.B."/>
            <person name="Sakamoto S."/>
            <person name="Ohme-Takagi M."/>
            <person name="Yagi M."/>
            <person name="Zeng S.J."/>
            <person name="Shen C.Y."/>
            <person name="Yeh C.M."/>
            <person name="Luo Y.B."/>
            <person name="Tsai W.C."/>
            <person name="Van de Peer Y."/>
            <person name="Liu Z.J."/>
        </authorList>
    </citation>
    <scope>NUCLEOTIDE SEQUENCE [LARGE SCALE GENOMIC DNA]</scope>
    <source>
        <tissue evidence="1">The whole plant</tissue>
    </source>
</reference>
<protein>
    <submittedName>
        <fullName evidence="1">Uncharacterized protein</fullName>
    </submittedName>
</protein>
<reference evidence="1 2" key="1">
    <citation type="journal article" date="2016" name="Sci. Rep.">
        <title>The Dendrobium catenatum Lindl. genome sequence provides insights into polysaccharide synthase, floral development and adaptive evolution.</title>
        <authorList>
            <person name="Zhang G.Q."/>
            <person name="Xu Q."/>
            <person name="Bian C."/>
            <person name="Tsai W.C."/>
            <person name="Yeh C.M."/>
            <person name="Liu K.W."/>
            <person name="Yoshida K."/>
            <person name="Zhang L.S."/>
            <person name="Chang S.B."/>
            <person name="Chen F."/>
            <person name="Shi Y."/>
            <person name="Su Y.Y."/>
            <person name="Zhang Y.Q."/>
            <person name="Chen L.J."/>
            <person name="Yin Y."/>
            <person name="Lin M."/>
            <person name="Huang H."/>
            <person name="Deng H."/>
            <person name="Wang Z.W."/>
            <person name="Zhu S.L."/>
            <person name="Zhao X."/>
            <person name="Deng C."/>
            <person name="Niu S.C."/>
            <person name="Huang J."/>
            <person name="Wang M."/>
            <person name="Liu G.H."/>
            <person name="Yang H.J."/>
            <person name="Xiao X.J."/>
            <person name="Hsiao Y.Y."/>
            <person name="Wu W.L."/>
            <person name="Chen Y.Y."/>
            <person name="Mitsuda N."/>
            <person name="Ohme-Takagi M."/>
            <person name="Luo Y.B."/>
            <person name="Van de Peer Y."/>
            <person name="Liu Z.J."/>
        </authorList>
    </citation>
    <scope>NUCLEOTIDE SEQUENCE [LARGE SCALE GENOMIC DNA]</scope>
    <source>
        <tissue evidence="1">The whole plant</tissue>
    </source>
</reference>
<accession>A0A2I0WT33</accession>
<evidence type="ECO:0000313" key="2">
    <source>
        <dbReference type="Proteomes" id="UP000233837"/>
    </source>
</evidence>
<gene>
    <name evidence="1" type="ORF">MA16_Dca000159</name>
</gene>
<organism evidence="1 2">
    <name type="scientific">Dendrobium catenatum</name>
    <dbReference type="NCBI Taxonomy" id="906689"/>
    <lineage>
        <taxon>Eukaryota</taxon>
        <taxon>Viridiplantae</taxon>
        <taxon>Streptophyta</taxon>
        <taxon>Embryophyta</taxon>
        <taxon>Tracheophyta</taxon>
        <taxon>Spermatophyta</taxon>
        <taxon>Magnoliopsida</taxon>
        <taxon>Liliopsida</taxon>
        <taxon>Asparagales</taxon>
        <taxon>Orchidaceae</taxon>
        <taxon>Epidendroideae</taxon>
        <taxon>Malaxideae</taxon>
        <taxon>Dendrobiinae</taxon>
        <taxon>Dendrobium</taxon>
    </lineage>
</organism>